<keyword evidence="2" id="KW-1185">Reference proteome</keyword>
<accession>A0ACB8AF14</accession>
<dbReference type="Proteomes" id="UP000790377">
    <property type="component" value="Unassembled WGS sequence"/>
</dbReference>
<comment type="caution">
    <text evidence="1">The sequence shown here is derived from an EMBL/GenBank/DDBJ whole genome shotgun (WGS) entry which is preliminary data.</text>
</comment>
<dbReference type="EMBL" id="MU267668">
    <property type="protein sequence ID" value="KAH7911770.1"/>
    <property type="molecule type" value="Genomic_DNA"/>
</dbReference>
<gene>
    <name evidence="1" type="ORF">BJ138DRAFT_1149877</name>
</gene>
<evidence type="ECO:0000313" key="1">
    <source>
        <dbReference type="EMBL" id="KAH7911770.1"/>
    </source>
</evidence>
<organism evidence="1 2">
    <name type="scientific">Hygrophoropsis aurantiaca</name>
    <dbReference type="NCBI Taxonomy" id="72124"/>
    <lineage>
        <taxon>Eukaryota</taxon>
        <taxon>Fungi</taxon>
        <taxon>Dikarya</taxon>
        <taxon>Basidiomycota</taxon>
        <taxon>Agaricomycotina</taxon>
        <taxon>Agaricomycetes</taxon>
        <taxon>Agaricomycetidae</taxon>
        <taxon>Boletales</taxon>
        <taxon>Coniophorineae</taxon>
        <taxon>Hygrophoropsidaceae</taxon>
        <taxon>Hygrophoropsis</taxon>
    </lineage>
</organism>
<name>A0ACB8AF14_9AGAM</name>
<sequence>MLDTLGLMVVYLCHNILLVTLCSSTLDLKMWLKTSHTLHLPYTLGLLFVSQFSSSTPNKQQKSPGSSSSGSVFGPLRTSLAWST</sequence>
<proteinExistence type="predicted"/>
<reference evidence="1" key="1">
    <citation type="journal article" date="2021" name="New Phytol.">
        <title>Evolutionary innovations through gain and loss of genes in the ectomycorrhizal Boletales.</title>
        <authorList>
            <person name="Wu G."/>
            <person name="Miyauchi S."/>
            <person name="Morin E."/>
            <person name="Kuo A."/>
            <person name="Drula E."/>
            <person name="Varga T."/>
            <person name="Kohler A."/>
            <person name="Feng B."/>
            <person name="Cao Y."/>
            <person name="Lipzen A."/>
            <person name="Daum C."/>
            <person name="Hundley H."/>
            <person name="Pangilinan J."/>
            <person name="Johnson J."/>
            <person name="Barry K."/>
            <person name="LaButti K."/>
            <person name="Ng V."/>
            <person name="Ahrendt S."/>
            <person name="Min B."/>
            <person name="Choi I.G."/>
            <person name="Park H."/>
            <person name="Plett J.M."/>
            <person name="Magnuson J."/>
            <person name="Spatafora J.W."/>
            <person name="Nagy L.G."/>
            <person name="Henrissat B."/>
            <person name="Grigoriev I.V."/>
            <person name="Yang Z.L."/>
            <person name="Xu J."/>
            <person name="Martin F.M."/>
        </authorList>
    </citation>
    <scope>NUCLEOTIDE SEQUENCE</scope>
    <source>
        <strain evidence="1">ATCC 28755</strain>
    </source>
</reference>
<protein>
    <submittedName>
        <fullName evidence="1">Uncharacterized protein</fullName>
    </submittedName>
</protein>
<evidence type="ECO:0000313" key="2">
    <source>
        <dbReference type="Proteomes" id="UP000790377"/>
    </source>
</evidence>